<sequence>MANLTLYNIYIAALVAVGGFSYGFGFSMFATSIAMPGFYNYFGLVENSDYAAKILGGVNGVFNFGLAMGALLQGWLSDTLGRKKALALAAAFATIGGALTAGSVAIPMLIVVRFPQGIGLGILLSLVPVYLTEVAPPHKRGMLSGLTTWSFTIGYLICAWIGVGAYFAKNEAVQWRMPIALSCFAPVVLFCGSPLIPESPRFLVQVGRKEEAWGILQKIHHDPTDPQETAAHAEFIQIQRQIEFERAEEVSYLKMLTKPSWRKRSLLAFFVQFASQSSGILAIANYMTLVFVDLGMTGVIPLVLYAVANCFGSISVTASVFLIDRVGRRTLLLIGFPILACILLTEGILQWKYVGTDNHVGLGAAVAVLYLYFIVFCGCIDVTQFVWAAEIFPTSIRSRGTGISTFGYFVGAITYTTPSAVAMRNIKHNILYLYMGLCIISTIIIYFFVPETKQLPVEEIAALFGDKVVVHLTADGQHLIEEEDISEKATNVQQISVV</sequence>
<dbReference type="AlphaFoldDB" id="A0AAD4L6F5"/>
<dbReference type="PANTHER" id="PTHR48022">
    <property type="entry name" value="PLASTIDIC GLUCOSE TRANSPORTER 4"/>
    <property type="match status" value="1"/>
</dbReference>
<keyword evidence="4 8" id="KW-0812">Transmembrane</keyword>
<keyword evidence="6 8" id="KW-0472">Membrane</keyword>
<accession>A0AAD4L6F5</accession>
<feature type="transmembrane region" description="Helical" evidence="8">
    <location>
        <begin position="146"/>
        <end position="167"/>
    </location>
</feature>
<name>A0AAD4L6F5_9EURO</name>
<dbReference type="GeneID" id="70249849"/>
<dbReference type="NCBIfam" id="TIGR00879">
    <property type="entry name" value="SP"/>
    <property type="match status" value="1"/>
</dbReference>
<dbReference type="SUPFAM" id="SSF103473">
    <property type="entry name" value="MFS general substrate transporter"/>
    <property type="match status" value="1"/>
</dbReference>
<feature type="transmembrane region" description="Helical" evidence="8">
    <location>
        <begin position="299"/>
        <end position="323"/>
    </location>
</feature>
<evidence type="ECO:0000256" key="7">
    <source>
        <dbReference type="RuleBase" id="RU003346"/>
    </source>
</evidence>
<evidence type="ECO:0000256" key="8">
    <source>
        <dbReference type="SAM" id="Phobius"/>
    </source>
</evidence>
<dbReference type="EMBL" id="JAJTJA010000001">
    <property type="protein sequence ID" value="KAH8704794.1"/>
    <property type="molecule type" value="Genomic_DNA"/>
</dbReference>
<feature type="domain" description="Major facilitator superfamily (MFS) profile" evidence="9">
    <location>
        <begin position="11"/>
        <end position="453"/>
    </location>
</feature>
<feature type="transmembrane region" description="Helical" evidence="8">
    <location>
        <begin position="330"/>
        <end position="349"/>
    </location>
</feature>
<gene>
    <name evidence="10" type="ORF">BGW36DRAFT_421389</name>
</gene>
<organism evidence="10 11">
    <name type="scientific">Talaromyces proteolyticus</name>
    <dbReference type="NCBI Taxonomy" id="1131652"/>
    <lineage>
        <taxon>Eukaryota</taxon>
        <taxon>Fungi</taxon>
        <taxon>Dikarya</taxon>
        <taxon>Ascomycota</taxon>
        <taxon>Pezizomycotina</taxon>
        <taxon>Eurotiomycetes</taxon>
        <taxon>Eurotiomycetidae</taxon>
        <taxon>Eurotiales</taxon>
        <taxon>Trichocomaceae</taxon>
        <taxon>Talaromyces</taxon>
        <taxon>Talaromyces sect. Bacilispori</taxon>
    </lineage>
</organism>
<protein>
    <submittedName>
        <fullName evidence="10">General substrate transporter</fullName>
    </submittedName>
</protein>
<evidence type="ECO:0000259" key="9">
    <source>
        <dbReference type="PROSITE" id="PS50850"/>
    </source>
</evidence>
<dbReference type="RefSeq" id="XP_046077415.1">
    <property type="nucleotide sequence ID" value="XM_046219562.1"/>
</dbReference>
<reference evidence="10" key="1">
    <citation type="submission" date="2021-12" db="EMBL/GenBank/DDBJ databases">
        <title>Convergent genome expansion in fungi linked to evolution of root-endophyte symbiosis.</title>
        <authorList>
            <consortium name="DOE Joint Genome Institute"/>
            <person name="Ke Y.-H."/>
            <person name="Bonito G."/>
            <person name="Liao H.-L."/>
            <person name="Looney B."/>
            <person name="Rojas-Flechas A."/>
            <person name="Nash J."/>
            <person name="Hameed K."/>
            <person name="Schadt C."/>
            <person name="Martin F."/>
            <person name="Crous P.W."/>
            <person name="Miettinen O."/>
            <person name="Magnuson J.K."/>
            <person name="Labbe J."/>
            <person name="Jacobson D."/>
            <person name="Doktycz M.J."/>
            <person name="Veneault-Fourrey C."/>
            <person name="Kuo A."/>
            <person name="Mondo S."/>
            <person name="Calhoun S."/>
            <person name="Riley R."/>
            <person name="Ohm R."/>
            <person name="LaButti K."/>
            <person name="Andreopoulos B."/>
            <person name="Pangilinan J."/>
            <person name="Nolan M."/>
            <person name="Tritt A."/>
            <person name="Clum A."/>
            <person name="Lipzen A."/>
            <person name="Daum C."/>
            <person name="Barry K."/>
            <person name="Grigoriev I.V."/>
            <person name="Vilgalys R."/>
        </authorList>
    </citation>
    <scope>NUCLEOTIDE SEQUENCE</scope>
    <source>
        <strain evidence="10">PMI_201</strain>
    </source>
</reference>
<evidence type="ECO:0000313" key="10">
    <source>
        <dbReference type="EMBL" id="KAH8704794.1"/>
    </source>
</evidence>
<dbReference type="InterPro" id="IPR005829">
    <property type="entry name" value="Sugar_transporter_CS"/>
</dbReference>
<dbReference type="InterPro" id="IPR036259">
    <property type="entry name" value="MFS_trans_sf"/>
</dbReference>
<dbReference type="GO" id="GO:0016020">
    <property type="term" value="C:membrane"/>
    <property type="evidence" value="ECO:0007669"/>
    <property type="project" value="UniProtKB-SubCell"/>
</dbReference>
<dbReference type="InterPro" id="IPR005828">
    <property type="entry name" value="MFS_sugar_transport-like"/>
</dbReference>
<feature type="transmembrane region" description="Helical" evidence="8">
    <location>
        <begin position="85"/>
        <end position="110"/>
    </location>
</feature>
<dbReference type="GO" id="GO:0005351">
    <property type="term" value="F:carbohydrate:proton symporter activity"/>
    <property type="evidence" value="ECO:0007669"/>
    <property type="project" value="TreeGrafter"/>
</dbReference>
<comment type="subcellular location">
    <subcellularLocation>
        <location evidence="1">Membrane</location>
        <topology evidence="1">Multi-pass membrane protein</topology>
    </subcellularLocation>
</comment>
<dbReference type="PANTHER" id="PTHR48022:SF11">
    <property type="entry name" value="MONOSACCHARIDE TRANSPORTER (HXT8), PUTATIVE (AFU_ORTHOLOGUE AFUA_2G08120)-RELATED"/>
    <property type="match status" value="1"/>
</dbReference>
<evidence type="ECO:0000256" key="4">
    <source>
        <dbReference type="ARBA" id="ARBA00022692"/>
    </source>
</evidence>
<dbReference type="InterPro" id="IPR020846">
    <property type="entry name" value="MFS_dom"/>
</dbReference>
<comment type="similarity">
    <text evidence="2 7">Belongs to the major facilitator superfamily. Sugar transporter (TC 2.A.1.1) family.</text>
</comment>
<dbReference type="PROSITE" id="PS00216">
    <property type="entry name" value="SUGAR_TRANSPORT_1"/>
    <property type="match status" value="1"/>
</dbReference>
<evidence type="ECO:0000256" key="5">
    <source>
        <dbReference type="ARBA" id="ARBA00022989"/>
    </source>
</evidence>
<evidence type="ECO:0000256" key="3">
    <source>
        <dbReference type="ARBA" id="ARBA00022448"/>
    </source>
</evidence>
<dbReference type="InterPro" id="IPR050360">
    <property type="entry name" value="MFS_Sugar_Transporters"/>
</dbReference>
<dbReference type="InterPro" id="IPR003663">
    <property type="entry name" value="Sugar/inositol_transpt"/>
</dbReference>
<dbReference type="Gene3D" id="1.20.1250.20">
    <property type="entry name" value="MFS general substrate transporter like domains"/>
    <property type="match status" value="1"/>
</dbReference>
<feature type="transmembrane region" description="Helical" evidence="8">
    <location>
        <begin position="7"/>
        <end position="30"/>
    </location>
</feature>
<comment type="caution">
    <text evidence="10">The sequence shown here is derived from an EMBL/GenBank/DDBJ whole genome shotgun (WGS) entry which is preliminary data.</text>
</comment>
<evidence type="ECO:0000313" key="11">
    <source>
        <dbReference type="Proteomes" id="UP001201262"/>
    </source>
</evidence>
<feature type="transmembrane region" description="Helical" evidence="8">
    <location>
        <begin position="266"/>
        <end position="287"/>
    </location>
</feature>
<dbReference type="Proteomes" id="UP001201262">
    <property type="component" value="Unassembled WGS sequence"/>
</dbReference>
<dbReference type="PROSITE" id="PS50850">
    <property type="entry name" value="MFS"/>
    <property type="match status" value="1"/>
</dbReference>
<feature type="transmembrane region" description="Helical" evidence="8">
    <location>
        <begin position="369"/>
        <end position="389"/>
    </location>
</feature>
<dbReference type="Pfam" id="PF00083">
    <property type="entry name" value="Sugar_tr"/>
    <property type="match status" value="1"/>
</dbReference>
<keyword evidence="5 8" id="KW-1133">Transmembrane helix</keyword>
<keyword evidence="11" id="KW-1185">Reference proteome</keyword>
<proteinExistence type="inferred from homology"/>
<evidence type="ECO:0000256" key="2">
    <source>
        <dbReference type="ARBA" id="ARBA00010992"/>
    </source>
</evidence>
<evidence type="ECO:0000256" key="6">
    <source>
        <dbReference type="ARBA" id="ARBA00023136"/>
    </source>
</evidence>
<feature type="transmembrane region" description="Helical" evidence="8">
    <location>
        <begin position="431"/>
        <end position="449"/>
    </location>
</feature>
<evidence type="ECO:0000256" key="1">
    <source>
        <dbReference type="ARBA" id="ARBA00004141"/>
    </source>
</evidence>
<keyword evidence="3 7" id="KW-0813">Transport</keyword>
<dbReference type="FunFam" id="1.20.1250.20:FF:000134">
    <property type="entry name" value="MFS sugar transporter protein"/>
    <property type="match status" value="1"/>
</dbReference>
<dbReference type="PRINTS" id="PR00171">
    <property type="entry name" value="SUGRTRNSPORT"/>
</dbReference>
<feature type="transmembrane region" description="Helical" evidence="8">
    <location>
        <begin position="50"/>
        <end position="73"/>
    </location>
</feature>